<reference evidence="2 3" key="1">
    <citation type="submission" date="2021-02" db="EMBL/GenBank/DDBJ databases">
        <title>Draft genome and description of Leucobacter sp nov strain Marseille-Q4368.</title>
        <authorList>
            <person name="Boxberger M."/>
            <person name="La Scola B."/>
        </authorList>
    </citation>
    <scope>NUCLEOTIDE SEQUENCE [LARGE SCALE GENOMIC DNA]</scope>
    <source>
        <strain evidence="2 3">Marseille-Q4368</strain>
    </source>
</reference>
<evidence type="ECO:0000313" key="2">
    <source>
        <dbReference type="EMBL" id="MBS3182959.1"/>
    </source>
</evidence>
<keyword evidence="1" id="KW-1133">Transmembrane helix</keyword>
<gene>
    <name evidence="2" type="ORF">JSQ98_12260</name>
</gene>
<organism evidence="2 3">
    <name type="scientific">Leucobacter manosquensis</name>
    <dbReference type="NCBI Taxonomy" id="2810611"/>
    <lineage>
        <taxon>Bacteria</taxon>
        <taxon>Bacillati</taxon>
        <taxon>Actinomycetota</taxon>
        <taxon>Actinomycetes</taxon>
        <taxon>Micrococcales</taxon>
        <taxon>Microbacteriaceae</taxon>
        <taxon>Leucobacter</taxon>
    </lineage>
</organism>
<name>A0ABS5M704_9MICO</name>
<keyword evidence="3" id="KW-1185">Reference proteome</keyword>
<comment type="caution">
    <text evidence="2">The sequence shown here is derived from an EMBL/GenBank/DDBJ whole genome shotgun (WGS) entry which is preliminary data.</text>
</comment>
<feature type="transmembrane region" description="Helical" evidence="1">
    <location>
        <begin position="18"/>
        <end position="43"/>
    </location>
</feature>
<dbReference type="EMBL" id="JAFEVO010000001">
    <property type="protein sequence ID" value="MBS3182959.1"/>
    <property type="molecule type" value="Genomic_DNA"/>
</dbReference>
<sequence>MTTFANDAAVSASFGDQLLAFACYRCRMILGLGLALLGIVVLVRRMRDRKN</sequence>
<evidence type="ECO:0000313" key="3">
    <source>
        <dbReference type="Proteomes" id="UP000811492"/>
    </source>
</evidence>
<keyword evidence="1" id="KW-0812">Transmembrane</keyword>
<accession>A0ABS5M704</accession>
<protein>
    <submittedName>
        <fullName evidence="2">Uncharacterized protein</fullName>
    </submittedName>
</protein>
<dbReference type="RefSeq" id="WP_211649936.1">
    <property type="nucleotide sequence ID" value="NZ_JAFEVO010000001.1"/>
</dbReference>
<evidence type="ECO:0000256" key="1">
    <source>
        <dbReference type="SAM" id="Phobius"/>
    </source>
</evidence>
<proteinExistence type="predicted"/>
<keyword evidence="1" id="KW-0472">Membrane</keyword>
<dbReference type="Proteomes" id="UP000811492">
    <property type="component" value="Unassembled WGS sequence"/>
</dbReference>